<protein>
    <submittedName>
        <fullName evidence="6">Site-specific DNA-methyltransferase</fullName>
    </submittedName>
</protein>
<evidence type="ECO:0000256" key="3">
    <source>
        <dbReference type="ARBA" id="ARBA00022691"/>
    </source>
</evidence>
<dbReference type="PRINTS" id="PR00506">
    <property type="entry name" value="D21N6MTFRASE"/>
</dbReference>
<dbReference type="Pfam" id="PF01555">
    <property type="entry name" value="N6_N4_Mtase"/>
    <property type="match status" value="1"/>
</dbReference>
<evidence type="ECO:0000259" key="5">
    <source>
        <dbReference type="Pfam" id="PF01555"/>
    </source>
</evidence>
<evidence type="ECO:0000313" key="7">
    <source>
        <dbReference type="Proteomes" id="UP000610862"/>
    </source>
</evidence>
<dbReference type="RefSeq" id="WP_177270169.1">
    <property type="nucleotide sequence ID" value="NZ_JACRTA010000003.1"/>
</dbReference>
<dbReference type="InterPro" id="IPR029063">
    <property type="entry name" value="SAM-dependent_MTases_sf"/>
</dbReference>
<dbReference type="SUPFAM" id="SSF53335">
    <property type="entry name" value="S-adenosyl-L-methionine-dependent methyltransferases"/>
    <property type="match status" value="1"/>
</dbReference>
<keyword evidence="1" id="KW-0489">Methyltransferase</keyword>
<dbReference type="Gene3D" id="3.40.50.150">
    <property type="entry name" value="Vaccinia Virus protein VP39"/>
    <property type="match status" value="1"/>
</dbReference>
<dbReference type="AlphaFoldDB" id="A0A926EBJ8"/>
<evidence type="ECO:0000256" key="2">
    <source>
        <dbReference type="ARBA" id="ARBA00022679"/>
    </source>
</evidence>
<dbReference type="GO" id="GO:0009307">
    <property type="term" value="P:DNA restriction-modification system"/>
    <property type="evidence" value="ECO:0007669"/>
    <property type="project" value="UniProtKB-KW"/>
</dbReference>
<reference evidence="6" key="1">
    <citation type="submission" date="2020-08" db="EMBL/GenBank/DDBJ databases">
        <title>Genome public.</title>
        <authorList>
            <person name="Liu C."/>
            <person name="Sun Q."/>
        </authorList>
    </citation>
    <scope>NUCLEOTIDE SEQUENCE</scope>
    <source>
        <strain evidence="6">NSJ-24</strain>
    </source>
</reference>
<sequence length="436" mass="50428">MTLFEDVKAAFNEGLRQFELIMAENEEEYHISEVYNGGGIGKVIHGDNLSLMINMIRQGMSGSLQLIYVDPPFFSNEKYQASVRIISERIGAADILRIGAYDDRWSRGLREYLTMLTVRFLLMRELLSDRGCLWVHLDWHVVHYVKIIMDEIFGADNFINEVVWTYKSGGANKRSFARKHDNLLFYAKGKEYLFKTQKEKSYNREYKPYRFKGIEEFCDDMGWYTLVNMKDVWSIDMVGRTSVERSGYATQKPEKLLERIIKSCSDEGDLCADFFAGSGTLGAVCRKLGRKWIMCDESRLSVSCQIERLGRQGECFDVERFEPEICENRGEIILSFKDNRIALEQYTVKIMDDKKGECLDVKAIELIKKYLEGDSLSLVKFWSVDFDYDGRVHRADKIMKRGETSCETDEFSAGDKISVCGYDVMGNRFFAVIRAD</sequence>
<dbReference type="EMBL" id="JACRTA010000003">
    <property type="protein sequence ID" value="MBC8569121.1"/>
    <property type="molecule type" value="Genomic_DNA"/>
</dbReference>
<dbReference type="Proteomes" id="UP000610862">
    <property type="component" value="Unassembled WGS sequence"/>
</dbReference>
<dbReference type="GO" id="GO:0003677">
    <property type="term" value="F:DNA binding"/>
    <property type="evidence" value="ECO:0007669"/>
    <property type="project" value="InterPro"/>
</dbReference>
<name>A0A926EBJ8_9FIRM</name>
<evidence type="ECO:0000256" key="4">
    <source>
        <dbReference type="ARBA" id="ARBA00022747"/>
    </source>
</evidence>
<keyword evidence="7" id="KW-1185">Reference proteome</keyword>
<dbReference type="InterPro" id="IPR002295">
    <property type="entry name" value="N4/N6-MTase_EcoPI_Mod-like"/>
</dbReference>
<comment type="caution">
    <text evidence="6">The sequence shown here is derived from an EMBL/GenBank/DDBJ whole genome shotgun (WGS) entry which is preliminary data.</text>
</comment>
<dbReference type="GO" id="GO:0032259">
    <property type="term" value="P:methylation"/>
    <property type="evidence" value="ECO:0007669"/>
    <property type="project" value="UniProtKB-KW"/>
</dbReference>
<proteinExistence type="predicted"/>
<dbReference type="InterPro" id="IPR002941">
    <property type="entry name" value="DNA_methylase_N4/N6"/>
</dbReference>
<accession>A0A926EBJ8</accession>
<keyword evidence="2" id="KW-0808">Transferase</keyword>
<keyword evidence="4" id="KW-0680">Restriction system</keyword>
<evidence type="ECO:0000256" key="1">
    <source>
        <dbReference type="ARBA" id="ARBA00022603"/>
    </source>
</evidence>
<feature type="domain" description="DNA methylase N-4/N-6" evidence="5">
    <location>
        <begin position="65"/>
        <end position="298"/>
    </location>
</feature>
<evidence type="ECO:0000313" key="6">
    <source>
        <dbReference type="EMBL" id="MBC8569121.1"/>
    </source>
</evidence>
<organism evidence="6 7">
    <name type="scientific">Lentihominibacter hominis</name>
    <dbReference type="NCBI Taxonomy" id="2763645"/>
    <lineage>
        <taxon>Bacteria</taxon>
        <taxon>Bacillati</taxon>
        <taxon>Bacillota</taxon>
        <taxon>Clostridia</taxon>
        <taxon>Peptostreptococcales</taxon>
        <taxon>Anaerovoracaceae</taxon>
        <taxon>Lentihominibacter</taxon>
    </lineage>
</organism>
<keyword evidence="3" id="KW-0949">S-adenosyl-L-methionine</keyword>
<dbReference type="GO" id="GO:0008170">
    <property type="term" value="F:N-methyltransferase activity"/>
    <property type="evidence" value="ECO:0007669"/>
    <property type="project" value="InterPro"/>
</dbReference>
<gene>
    <name evidence="6" type="ORF">H8692_10165</name>
</gene>